<dbReference type="SUPFAM" id="SSF48403">
    <property type="entry name" value="Ankyrin repeat"/>
    <property type="match status" value="1"/>
</dbReference>
<dbReference type="AlphaFoldDB" id="A0A6A4WNG5"/>
<feature type="compositionally biased region" description="Basic residues" evidence="1">
    <location>
        <begin position="312"/>
        <end position="323"/>
    </location>
</feature>
<feature type="region of interest" description="Disordered" evidence="1">
    <location>
        <begin position="221"/>
        <end position="340"/>
    </location>
</feature>
<keyword evidence="3" id="KW-1185">Reference proteome</keyword>
<dbReference type="PANTHER" id="PTHR24172">
    <property type="entry name" value="ANK_REP_REGION DOMAIN-CONTAINING PROTEIN"/>
    <property type="match status" value="1"/>
</dbReference>
<evidence type="ECO:0000313" key="3">
    <source>
        <dbReference type="Proteomes" id="UP000440578"/>
    </source>
</evidence>
<feature type="compositionally biased region" description="Basic and acidic residues" evidence="1">
    <location>
        <begin position="298"/>
        <end position="311"/>
    </location>
</feature>
<evidence type="ECO:0000313" key="2">
    <source>
        <dbReference type="EMBL" id="KAF0306829.1"/>
    </source>
</evidence>
<name>A0A6A4WNG5_AMPAM</name>
<dbReference type="PANTHER" id="PTHR24172:SF4">
    <property type="entry name" value="ANK_REP_REGION DOMAIN-CONTAINING PROTEIN"/>
    <property type="match status" value="1"/>
</dbReference>
<feature type="compositionally biased region" description="Basic and acidic residues" evidence="1">
    <location>
        <begin position="260"/>
        <end position="281"/>
    </location>
</feature>
<evidence type="ECO:0000256" key="1">
    <source>
        <dbReference type="SAM" id="MobiDB-lite"/>
    </source>
</evidence>
<dbReference type="EMBL" id="VIIS01000626">
    <property type="protein sequence ID" value="KAF0306829.1"/>
    <property type="molecule type" value="Genomic_DNA"/>
</dbReference>
<gene>
    <name evidence="2" type="ORF">FJT64_021719</name>
</gene>
<comment type="caution">
    <text evidence="2">The sequence shown here is derived from an EMBL/GenBank/DDBJ whole genome shotgun (WGS) entry which is preliminary data.</text>
</comment>
<dbReference type="InterPro" id="IPR036770">
    <property type="entry name" value="Ankyrin_rpt-contain_sf"/>
</dbReference>
<organism evidence="2 3">
    <name type="scientific">Amphibalanus amphitrite</name>
    <name type="common">Striped barnacle</name>
    <name type="synonym">Balanus amphitrite</name>
    <dbReference type="NCBI Taxonomy" id="1232801"/>
    <lineage>
        <taxon>Eukaryota</taxon>
        <taxon>Metazoa</taxon>
        <taxon>Ecdysozoa</taxon>
        <taxon>Arthropoda</taxon>
        <taxon>Crustacea</taxon>
        <taxon>Multicrustacea</taxon>
        <taxon>Cirripedia</taxon>
        <taxon>Thoracica</taxon>
        <taxon>Thoracicalcarea</taxon>
        <taxon>Balanomorpha</taxon>
        <taxon>Balanoidea</taxon>
        <taxon>Balanidae</taxon>
        <taxon>Amphibalaninae</taxon>
        <taxon>Amphibalanus</taxon>
    </lineage>
</organism>
<dbReference type="OrthoDB" id="432281at2759"/>
<accession>A0A6A4WNG5</accession>
<proteinExistence type="predicted"/>
<dbReference type="Gene3D" id="1.25.40.20">
    <property type="entry name" value="Ankyrin repeat-containing domain"/>
    <property type="match status" value="1"/>
</dbReference>
<dbReference type="Proteomes" id="UP000440578">
    <property type="component" value="Unassembled WGS sequence"/>
</dbReference>
<feature type="region of interest" description="Disordered" evidence="1">
    <location>
        <begin position="1"/>
        <end position="46"/>
    </location>
</feature>
<protein>
    <submittedName>
        <fullName evidence="2">Uncharacterized protein</fullName>
    </submittedName>
</protein>
<sequence>MAITKATRRPSQNQSPRTKGKGKGSNTSSGSSGGNLYTHSSPPKVLPMNSSNIRQWLKAGDLEKLEDVIIDGQGQKLLKESSADDKTRAFLRSVPDRISKMDAIHKVVEEGDLRQTKNLLDRRKYAMSRDKNGVSLLHKAVMNGRTEVAEYLASNYPEILNLTDAETAVVTLRRSRRPERQMAAYQRHLLRMQKRRSSVAAAGVEAAAAAVAAANAEGGPDGAVGGEGATGTITPQTPAVHKQPGHNARPKVVSHWVKMPGEEEKAGEEKADKDKKEEGGKKEKRKGTAKRVPTSKGKKGDASKNENENSKEKKKKKKPKKKVRMSDDAPEVVNAEKTPASKSKWAGIHAALRLWHREPVPQDQLESVPVSGPGGEERHVTLRRPPPLTVAFEGLPKDAELPSKTAARADEWRALAHASAVGPAQSAQLVASLLSEVVDEESAEILQDELTDELARRLVERVLDRAQLVAYNRYEHAEAVKHIFLSNMGNIVPVEQKK</sequence>
<reference evidence="2 3" key="1">
    <citation type="submission" date="2019-07" db="EMBL/GenBank/DDBJ databases">
        <title>Draft genome assembly of a fouling barnacle, Amphibalanus amphitrite (Darwin, 1854): The first reference genome for Thecostraca.</title>
        <authorList>
            <person name="Kim W."/>
        </authorList>
    </citation>
    <scope>NUCLEOTIDE SEQUENCE [LARGE SCALE GENOMIC DNA]</scope>
    <source>
        <strain evidence="2">SNU_AA5</strain>
        <tissue evidence="2">Soma without cirri and trophi</tissue>
    </source>
</reference>